<protein>
    <submittedName>
        <fullName evidence="2">Cytochrome P450</fullName>
    </submittedName>
</protein>
<dbReference type="PANTHER" id="PTHR46696:SF1">
    <property type="entry name" value="CYTOCHROME P450 YJIB-RELATED"/>
    <property type="match status" value="1"/>
</dbReference>
<proteinExistence type="inferred from homology"/>
<accession>A0A7X9WYP1</accession>
<dbReference type="InterPro" id="IPR001128">
    <property type="entry name" value="Cyt_P450"/>
</dbReference>
<dbReference type="GO" id="GO:0020037">
    <property type="term" value="F:heme binding"/>
    <property type="evidence" value="ECO:0007669"/>
    <property type="project" value="InterPro"/>
</dbReference>
<dbReference type="InterPro" id="IPR036396">
    <property type="entry name" value="Cyt_P450_sf"/>
</dbReference>
<dbReference type="PRINTS" id="PR00359">
    <property type="entry name" value="BP450"/>
</dbReference>
<dbReference type="Gene3D" id="1.10.630.10">
    <property type="entry name" value="Cytochrome P450"/>
    <property type="match status" value="1"/>
</dbReference>
<organism evidence="2 3">
    <name type="scientific">Sphingobium psychrophilum</name>
    <dbReference type="NCBI Taxonomy" id="2728834"/>
    <lineage>
        <taxon>Bacteria</taxon>
        <taxon>Pseudomonadati</taxon>
        <taxon>Pseudomonadota</taxon>
        <taxon>Alphaproteobacteria</taxon>
        <taxon>Sphingomonadales</taxon>
        <taxon>Sphingomonadaceae</taxon>
        <taxon>Sphingobium</taxon>
    </lineage>
</organism>
<keyword evidence="3" id="KW-1185">Reference proteome</keyword>
<dbReference type="InterPro" id="IPR002397">
    <property type="entry name" value="Cyt_P450_B"/>
</dbReference>
<dbReference type="GO" id="GO:0005506">
    <property type="term" value="F:iron ion binding"/>
    <property type="evidence" value="ECO:0007669"/>
    <property type="project" value="InterPro"/>
</dbReference>
<dbReference type="Pfam" id="PF00067">
    <property type="entry name" value="p450"/>
    <property type="match status" value="1"/>
</dbReference>
<sequence>MSTAQLMDIPEISPLASREDYAAARRRSWVGKSERGFEVLTHDQGWEIMSSKAFDIGGGFGVVLDAVDLTSGPYREEWNKQIVCHEGDMRTKMREPYMRLLKPQQVAKLQGDVRAIIHGILDDIKDPTDVDFMAEIAWRLPTQLYCDLISAPREMAPWIGRVTESINPPLLMMDKDRIGESEAAYWEGLAFIEKHIDDKRGNLGDDFTSELIRCELEGLISHDQVKTLAMSLLIASMDNTLHQLGLTFGTLLEDRSRWEQVLARPTAAPQAAEESYRLCPRFGVIARHASKDIAINGFTFPADSWIWISTRSGGRDESKFDDADNFRMGRPASRALMFGSNHYSCLGATLARLEVSETIRIIADRFPNIHIKGDWRKVESPLVTEVEHLRVSLI</sequence>
<dbReference type="SUPFAM" id="SSF48264">
    <property type="entry name" value="Cytochrome P450"/>
    <property type="match status" value="1"/>
</dbReference>
<dbReference type="Proteomes" id="UP000519023">
    <property type="component" value="Unassembled WGS sequence"/>
</dbReference>
<comment type="caution">
    <text evidence="2">The sequence shown here is derived from an EMBL/GenBank/DDBJ whole genome shotgun (WGS) entry which is preliminary data.</text>
</comment>
<dbReference type="GO" id="GO:0016705">
    <property type="term" value="F:oxidoreductase activity, acting on paired donors, with incorporation or reduction of molecular oxygen"/>
    <property type="evidence" value="ECO:0007669"/>
    <property type="project" value="InterPro"/>
</dbReference>
<comment type="similarity">
    <text evidence="1">Belongs to the cytochrome P450 family.</text>
</comment>
<name>A0A7X9WYP1_9SPHN</name>
<reference evidence="2 3" key="1">
    <citation type="submission" date="2020-04" db="EMBL/GenBank/DDBJ databases">
        <title>Sphingobium sp. AR-3-1 isolated from Arctic soil.</title>
        <authorList>
            <person name="Dahal R.H."/>
            <person name="Chaudhary D.K."/>
        </authorList>
    </citation>
    <scope>NUCLEOTIDE SEQUENCE [LARGE SCALE GENOMIC DNA]</scope>
    <source>
        <strain evidence="2 3">AR-3-1</strain>
    </source>
</reference>
<dbReference type="RefSeq" id="WP_169574759.1">
    <property type="nucleotide sequence ID" value="NZ_JABBFV010000019.1"/>
</dbReference>
<dbReference type="AlphaFoldDB" id="A0A7X9WYP1"/>
<evidence type="ECO:0000313" key="3">
    <source>
        <dbReference type="Proteomes" id="UP000519023"/>
    </source>
</evidence>
<dbReference type="PANTHER" id="PTHR46696">
    <property type="entry name" value="P450, PUTATIVE (EUROFUNG)-RELATED"/>
    <property type="match status" value="1"/>
</dbReference>
<evidence type="ECO:0000256" key="1">
    <source>
        <dbReference type="ARBA" id="ARBA00010617"/>
    </source>
</evidence>
<dbReference type="EMBL" id="JABBFV010000019">
    <property type="protein sequence ID" value="NML12360.1"/>
    <property type="molecule type" value="Genomic_DNA"/>
</dbReference>
<evidence type="ECO:0000313" key="2">
    <source>
        <dbReference type="EMBL" id="NML12360.1"/>
    </source>
</evidence>
<dbReference type="GO" id="GO:0004497">
    <property type="term" value="F:monooxygenase activity"/>
    <property type="evidence" value="ECO:0007669"/>
    <property type="project" value="InterPro"/>
</dbReference>
<gene>
    <name evidence="2" type="ORF">HHL08_19840</name>
</gene>